<evidence type="ECO:0000313" key="4">
    <source>
        <dbReference type="EMBL" id="MBH9578206.1"/>
    </source>
</evidence>
<dbReference type="Gene3D" id="3.40.250.10">
    <property type="entry name" value="Rhodanese-like domain"/>
    <property type="match status" value="2"/>
</dbReference>
<evidence type="ECO:0000313" key="5">
    <source>
        <dbReference type="Proteomes" id="UP000613266"/>
    </source>
</evidence>
<keyword evidence="1" id="KW-0808">Transferase</keyword>
<dbReference type="EMBL" id="JAEDAK010000010">
    <property type="protein sequence ID" value="MBH9578206.1"/>
    <property type="molecule type" value="Genomic_DNA"/>
</dbReference>
<dbReference type="GO" id="GO:0004792">
    <property type="term" value="F:thiosulfate-cyanide sulfurtransferase activity"/>
    <property type="evidence" value="ECO:0007669"/>
    <property type="project" value="InterPro"/>
</dbReference>
<dbReference type="SUPFAM" id="SSF52821">
    <property type="entry name" value="Rhodanese/Cell cycle control phosphatase"/>
    <property type="match status" value="2"/>
</dbReference>
<dbReference type="SMART" id="SM00450">
    <property type="entry name" value="RHOD"/>
    <property type="match status" value="2"/>
</dbReference>
<dbReference type="InterPro" id="IPR045078">
    <property type="entry name" value="TST/MPST-like"/>
</dbReference>
<evidence type="ECO:0000256" key="2">
    <source>
        <dbReference type="ARBA" id="ARBA00022737"/>
    </source>
</evidence>
<dbReference type="Proteomes" id="UP000613266">
    <property type="component" value="Unassembled WGS sequence"/>
</dbReference>
<feature type="domain" description="Rhodanese" evidence="3">
    <location>
        <begin position="17"/>
        <end position="140"/>
    </location>
</feature>
<keyword evidence="5" id="KW-1185">Reference proteome</keyword>
<organism evidence="4 5">
    <name type="scientific">Inhella proteolytica</name>
    <dbReference type="NCBI Taxonomy" id="2795029"/>
    <lineage>
        <taxon>Bacteria</taxon>
        <taxon>Pseudomonadati</taxon>
        <taxon>Pseudomonadota</taxon>
        <taxon>Betaproteobacteria</taxon>
        <taxon>Burkholderiales</taxon>
        <taxon>Sphaerotilaceae</taxon>
        <taxon>Inhella</taxon>
    </lineage>
</organism>
<evidence type="ECO:0000256" key="1">
    <source>
        <dbReference type="ARBA" id="ARBA00022679"/>
    </source>
</evidence>
<keyword evidence="2" id="KW-0677">Repeat</keyword>
<comment type="caution">
    <text evidence="4">The sequence shown here is derived from an EMBL/GenBank/DDBJ whole genome shotgun (WGS) entry which is preliminary data.</text>
</comment>
<dbReference type="InterPro" id="IPR001763">
    <property type="entry name" value="Rhodanese-like_dom"/>
</dbReference>
<dbReference type="PROSITE" id="PS00380">
    <property type="entry name" value="RHODANESE_1"/>
    <property type="match status" value="1"/>
</dbReference>
<sequence length="284" mass="30713">MNDMLISAPDLQRDLQGPNPPLLFDCRFELGNPQAGRAAYAQGHLPGAHYLHLDEDLSAPLHDAAGRFRGRHPLPTREEFAARLAARGWQQGRAVVAYDGSGGMFAVRLWWMLRWLGETSVRLLDGGFGAWPAAGLALQTDTPACSALRPPAQLPAPGMTTIDAAGLLAQLGRQLLVDARAPERYRGEVEPLDRQAGHIPGALNRPFALNLQPDGRFKPAAQLRAEWQALLGEAPGEVLHQCGSGVTACHNLFSQALAGLGEGRLYPGSWSEWCADPARPLARY</sequence>
<feature type="domain" description="Rhodanese" evidence="3">
    <location>
        <begin position="170"/>
        <end position="282"/>
    </location>
</feature>
<dbReference type="InterPro" id="IPR001307">
    <property type="entry name" value="Thiosulphate_STrfase_CS"/>
</dbReference>
<dbReference type="InterPro" id="IPR036873">
    <property type="entry name" value="Rhodanese-like_dom_sf"/>
</dbReference>
<proteinExistence type="predicted"/>
<dbReference type="CDD" id="cd01448">
    <property type="entry name" value="TST_Repeat_1"/>
    <property type="match status" value="1"/>
</dbReference>
<dbReference type="PANTHER" id="PTHR11364:SF27">
    <property type="entry name" value="SULFURTRANSFERASE"/>
    <property type="match status" value="1"/>
</dbReference>
<dbReference type="PROSITE" id="PS50206">
    <property type="entry name" value="RHODANESE_3"/>
    <property type="match status" value="2"/>
</dbReference>
<name>A0A931NHG5_9BURK</name>
<dbReference type="CDD" id="cd01449">
    <property type="entry name" value="TST_Repeat_2"/>
    <property type="match status" value="1"/>
</dbReference>
<evidence type="ECO:0000259" key="3">
    <source>
        <dbReference type="PROSITE" id="PS50206"/>
    </source>
</evidence>
<gene>
    <name evidence="4" type="ORF">I7X39_15055</name>
</gene>
<dbReference type="AlphaFoldDB" id="A0A931NHG5"/>
<dbReference type="PANTHER" id="PTHR11364">
    <property type="entry name" value="THIOSULFATE SULFERTANSFERASE"/>
    <property type="match status" value="1"/>
</dbReference>
<accession>A0A931NHG5</accession>
<reference evidence="4" key="1">
    <citation type="submission" date="2020-12" db="EMBL/GenBank/DDBJ databases">
        <title>The genome sequence of Inhella sp. 1Y17.</title>
        <authorList>
            <person name="Liu Y."/>
        </authorList>
    </citation>
    <scope>NUCLEOTIDE SEQUENCE</scope>
    <source>
        <strain evidence="4">1Y17</strain>
    </source>
</reference>
<dbReference type="Pfam" id="PF00581">
    <property type="entry name" value="Rhodanese"/>
    <property type="match status" value="2"/>
</dbReference>
<protein>
    <submittedName>
        <fullName evidence="4">Sulfurtransferase</fullName>
    </submittedName>
</protein>